<dbReference type="InterPro" id="IPR000047">
    <property type="entry name" value="HTH_motif"/>
</dbReference>
<dbReference type="OMA" id="CEAKYNT"/>
<sequence>MDPTKGFDYTSTADYYQSNGSAPGSNGAASVSPYFFHQYPGSSTNGAGAGPPGMYGTPTPQPTGYAMYPPGPGSSPEGLSHFNVIGKCVKMRFLDGFSEHTTTKIVEGCEAKYNVKGKKMRKPRTIYNSQQLQLLQKRFQKTQYLALPDRAALAAELGLSQTQVKIWFQNRRSKQKKQKTGTSDHASDEDNDTEESKPESSPMSDSMINQVSSKQASGVKEEIEYGTDNSSPPQNHTTSGTMMTDWNSLAHVPAPSTQHLPPVSTLPTMPSVVPLNGYGDLKYEPDKQHLAPLGPYEIPAYQQYFYAQPYQPY</sequence>
<dbReference type="AlphaFoldDB" id="A0A8R1DXY5"/>
<accession>A0A8R1DXY5</accession>
<dbReference type="Pfam" id="PF00046">
    <property type="entry name" value="Homeodomain"/>
    <property type="match status" value="1"/>
</dbReference>
<feature type="region of interest" description="Disordered" evidence="7">
    <location>
        <begin position="171"/>
        <end position="243"/>
    </location>
</feature>
<evidence type="ECO:0000256" key="2">
    <source>
        <dbReference type="ARBA" id="ARBA00023125"/>
    </source>
</evidence>
<dbReference type="PRINTS" id="PR00024">
    <property type="entry name" value="HOMEOBOX"/>
</dbReference>
<evidence type="ECO:0000313" key="10">
    <source>
        <dbReference type="Proteomes" id="UP000005237"/>
    </source>
</evidence>
<evidence type="ECO:0000256" key="6">
    <source>
        <dbReference type="RuleBase" id="RU000682"/>
    </source>
</evidence>
<feature type="compositionally biased region" description="Polar residues" evidence="7">
    <location>
        <begin position="227"/>
        <end position="243"/>
    </location>
</feature>
<organism evidence="9 10">
    <name type="scientific">Caenorhabditis japonica</name>
    <dbReference type="NCBI Taxonomy" id="281687"/>
    <lineage>
        <taxon>Eukaryota</taxon>
        <taxon>Metazoa</taxon>
        <taxon>Ecdysozoa</taxon>
        <taxon>Nematoda</taxon>
        <taxon>Chromadorea</taxon>
        <taxon>Rhabditida</taxon>
        <taxon>Rhabditina</taxon>
        <taxon>Rhabditomorpha</taxon>
        <taxon>Rhabditoidea</taxon>
        <taxon>Rhabditidae</taxon>
        <taxon>Peloderinae</taxon>
        <taxon>Caenorhabditis</taxon>
    </lineage>
</organism>
<dbReference type="FunFam" id="1.10.10.60:FF:000424">
    <property type="entry name" value="ANTP homeobox protein"/>
    <property type="match status" value="1"/>
</dbReference>
<feature type="DNA-binding region" description="Homeobox" evidence="5">
    <location>
        <begin position="120"/>
        <end position="179"/>
    </location>
</feature>
<reference evidence="10" key="1">
    <citation type="submission" date="2010-08" db="EMBL/GenBank/DDBJ databases">
        <authorList>
            <consortium name="Caenorhabditis japonica Sequencing Consortium"/>
            <person name="Wilson R.K."/>
        </authorList>
    </citation>
    <scope>NUCLEOTIDE SEQUENCE [LARGE SCALE GENOMIC DNA]</scope>
    <source>
        <strain evidence="10">DF5081</strain>
    </source>
</reference>
<evidence type="ECO:0000256" key="4">
    <source>
        <dbReference type="ARBA" id="ARBA00023242"/>
    </source>
</evidence>
<keyword evidence="10" id="KW-1185">Reference proteome</keyword>
<evidence type="ECO:0000256" key="5">
    <source>
        <dbReference type="PROSITE-ProRule" id="PRU00108"/>
    </source>
</evidence>
<dbReference type="GO" id="GO:0005634">
    <property type="term" value="C:nucleus"/>
    <property type="evidence" value="ECO:0007669"/>
    <property type="project" value="UniProtKB-SubCell"/>
</dbReference>
<dbReference type="Proteomes" id="UP000005237">
    <property type="component" value="Unassembled WGS sequence"/>
</dbReference>
<dbReference type="InterPro" id="IPR020479">
    <property type="entry name" value="HD_metazoa"/>
</dbReference>
<dbReference type="InterPro" id="IPR017970">
    <property type="entry name" value="Homeobox_CS"/>
</dbReference>
<dbReference type="PANTHER" id="PTHR24327">
    <property type="entry name" value="HOMEOBOX PROTEIN"/>
    <property type="match status" value="1"/>
</dbReference>
<evidence type="ECO:0000256" key="1">
    <source>
        <dbReference type="ARBA" id="ARBA00004123"/>
    </source>
</evidence>
<dbReference type="SUPFAM" id="SSF46689">
    <property type="entry name" value="Homeodomain-like"/>
    <property type="match status" value="1"/>
</dbReference>
<dbReference type="GO" id="GO:0000978">
    <property type="term" value="F:RNA polymerase II cis-regulatory region sequence-specific DNA binding"/>
    <property type="evidence" value="ECO:0007669"/>
    <property type="project" value="TreeGrafter"/>
</dbReference>
<dbReference type="InterPro" id="IPR050460">
    <property type="entry name" value="Distal-less_Homeobox_TF"/>
</dbReference>
<keyword evidence="4 5" id="KW-0539">Nucleus</keyword>
<feature type="compositionally biased region" description="Polar residues" evidence="7">
    <location>
        <begin position="199"/>
        <end position="216"/>
    </location>
</feature>
<dbReference type="PRINTS" id="PR00031">
    <property type="entry name" value="HTHREPRESSR"/>
</dbReference>
<protein>
    <submittedName>
        <fullName evidence="9">Homeobox domain-containing protein</fullName>
    </submittedName>
</protein>
<evidence type="ECO:0000313" key="9">
    <source>
        <dbReference type="EnsemblMetazoa" id="CJA15832a.1"/>
    </source>
</evidence>
<keyword evidence="3 5" id="KW-0371">Homeobox</keyword>
<dbReference type="GO" id="GO:0000981">
    <property type="term" value="F:DNA-binding transcription factor activity, RNA polymerase II-specific"/>
    <property type="evidence" value="ECO:0007669"/>
    <property type="project" value="InterPro"/>
</dbReference>
<keyword evidence="2 5" id="KW-0238">DNA-binding</keyword>
<comment type="subcellular location">
    <subcellularLocation>
        <location evidence="1 5 6">Nucleus</location>
    </subcellularLocation>
</comment>
<reference evidence="9" key="2">
    <citation type="submission" date="2022-06" db="UniProtKB">
        <authorList>
            <consortium name="EnsemblMetazoa"/>
        </authorList>
    </citation>
    <scope>IDENTIFICATION</scope>
    <source>
        <strain evidence="9">DF5081</strain>
    </source>
</reference>
<dbReference type="PROSITE" id="PS50071">
    <property type="entry name" value="HOMEOBOX_2"/>
    <property type="match status" value="1"/>
</dbReference>
<dbReference type="PANTHER" id="PTHR24327:SF81">
    <property type="entry name" value="HOMEOTIC PROTEIN DISTAL-LESS-RELATED"/>
    <property type="match status" value="1"/>
</dbReference>
<dbReference type="InterPro" id="IPR009057">
    <property type="entry name" value="Homeodomain-like_sf"/>
</dbReference>
<dbReference type="CDD" id="cd00086">
    <property type="entry name" value="homeodomain"/>
    <property type="match status" value="1"/>
</dbReference>
<dbReference type="SMART" id="SM00389">
    <property type="entry name" value="HOX"/>
    <property type="match status" value="1"/>
</dbReference>
<proteinExistence type="predicted"/>
<feature type="domain" description="Homeobox" evidence="8">
    <location>
        <begin position="118"/>
        <end position="178"/>
    </location>
</feature>
<evidence type="ECO:0000256" key="3">
    <source>
        <dbReference type="ARBA" id="ARBA00023155"/>
    </source>
</evidence>
<name>A0A8R1DXY5_CAEJA</name>
<evidence type="ECO:0000259" key="8">
    <source>
        <dbReference type="PROSITE" id="PS50071"/>
    </source>
</evidence>
<dbReference type="InterPro" id="IPR001356">
    <property type="entry name" value="HD"/>
</dbReference>
<dbReference type="Gene3D" id="1.10.10.60">
    <property type="entry name" value="Homeodomain-like"/>
    <property type="match status" value="1"/>
</dbReference>
<dbReference type="EnsemblMetazoa" id="CJA15832a.1">
    <property type="protein sequence ID" value="CJA15832a.1"/>
    <property type="gene ID" value="WBGene00135036"/>
</dbReference>
<dbReference type="PROSITE" id="PS00027">
    <property type="entry name" value="HOMEOBOX_1"/>
    <property type="match status" value="1"/>
</dbReference>
<evidence type="ECO:0000256" key="7">
    <source>
        <dbReference type="SAM" id="MobiDB-lite"/>
    </source>
</evidence>